<protein>
    <submittedName>
        <fullName evidence="3">DedA family protein</fullName>
    </submittedName>
</protein>
<reference evidence="3" key="2">
    <citation type="journal article" date="2021" name="PeerJ">
        <title>Extensive microbial diversity within the chicken gut microbiome revealed by metagenomics and culture.</title>
        <authorList>
            <person name="Gilroy R."/>
            <person name="Ravi A."/>
            <person name="Getino M."/>
            <person name="Pursley I."/>
            <person name="Horton D.L."/>
            <person name="Alikhan N.F."/>
            <person name="Baker D."/>
            <person name="Gharbi K."/>
            <person name="Hall N."/>
            <person name="Watson M."/>
            <person name="Adriaenssens E.M."/>
            <person name="Foster-Nyarko E."/>
            <person name="Jarju S."/>
            <person name="Secka A."/>
            <person name="Antonio M."/>
            <person name="Oren A."/>
            <person name="Chaudhuri R.R."/>
            <person name="La Ragione R."/>
            <person name="Hildebrand F."/>
            <person name="Pallen M.J."/>
        </authorList>
    </citation>
    <scope>NUCLEOTIDE SEQUENCE</scope>
    <source>
        <strain evidence="3">1383</strain>
    </source>
</reference>
<reference evidence="3" key="1">
    <citation type="submission" date="2020-10" db="EMBL/GenBank/DDBJ databases">
        <authorList>
            <person name="Gilroy R."/>
        </authorList>
    </citation>
    <scope>NUCLEOTIDE SEQUENCE</scope>
    <source>
        <strain evidence="3">1383</strain>
    </source>
</reference>
<evidence type="ECO:0000313" key="4">
    <source>
        <dbReference type="Proteomes" id="UP000824161"/>
    </source>
</evidence>
<sequence length="149" mass="16232">MELLAEYGVWGLFLASFLAATILPLASEIVLVAVVAAGADPWAALWAAAAGNTLGGMTSYFLGYFFEIKKVCRWMKIQPEKLDRMYPYAHRYGFLLGFLGFMPVIGDVVMIALGSLRCSWTGTLLTSAAGKTLRYYLIVFTQLAVTSAA</sequence>
<dbReference type="InterPro" id="IPR032816">
    <property type="entry name" value="VTT_dom"/>
</dbReference>
<gene>
    <name evidence="3" type="ORF">IAC44_02520</name>
</gene>
<accession>A0A9D1H924</accession>
<dbReference type="AlphaFoldDB" id="A0A9D1H924"/>
<organism evidence="3 4">
    <name type="scientific">Candidatus Merdimorpha stercoravium</name>
    <dbReference type="NCBI Taxonomy" id="2840863"/>
    <lineage>
        <taxon>Bacteria</taxon>
        <taxon>Pseudomonadati</taxon>
        <taxon>Bacteroidota</taxon>
        <taxon>Flavobacteriia</taxon>
        <taxon>Flavobacteriales</taxon>
        <taxon>Candidatus Merdimorpha</taxon>
    </lineage>
</organism>
<dbReference type="Pfam" id="PF09335">
    <property type="entry name" value="VTT_dom"/>
    <property type="match status" value="1"/>
</dbReference>
<evidence type="ECO:0000256" key="1">
    <source>
        <dbReference type="SAM" id="Phobius"/>
    </source>
</evidence>
<dbReference type="EMBL" id="DVLY01000057">
    <property type="protein sequence ID" value="HIT97688.1"/>
    <property type="molecule type" value="Genomic_DNA"/>
</dbReference>
<dbReference type="PANTHER" id="PTHR42709:SF4">
    <property type="entry name" value="INNER MEMBRANE PROTEIN YQAA"/>
    <property type="match status" value="1"/>
</dbReference>
<keyword evidence="1" id="KW-0812">Transmembrane</keyword>
<dbReference type="InterPro" id="IPR051311">
    <property type="entry name" value="DedA_domain"/>
</dbReference>
<evidence type="ECO:0000313" key="3">
    <source>
        <dbReference type="EMBL" id="HIT97688.1"/>
    </source>
</evidence>
<feature type="transmembrane region" description="Helical" evidence="1">
    <location>
        <begin position="92"/>
        <end position="116"/>
    </location>
</feature>
<comment type="caution">
    <text evidence="3">The sequence shown here is derived from an EMBL/GenBank/DDBJ whole genome shotgun (WGS) entry which is preliminary data.</text>
</comment>
<name>A0A9D1H924_9FLAO</name>
<feature type="transmembrane region" description="Helical" evidence="1">
    <location>
        <begin position="43"/>
        <end position="66"/>
    </location>
</feature>
<evidence type="ECO:0000259" key="2">
    <source>
        <dbReference type="Pfam" id="PF09335"/>
    </source>
</evidence>
<feature type="domain" description="VTT" evidence="2">
    <location>
        <begin position="27"/>
        <end position="140"/>
    </location>
</feature>
<keyword evidence="1" id="KW-0472">Membrane</keyword>
<dbReference type="PANTHER" id="PTHR42709">
    <property type="entry name" value="ALKALINE PHOSPHATASE LIKE PROTEIN"/>
    <property type="match status" value="1"/>
</dbReference>
<feature type="transmembrane region" description="Helical" evidence="1">
    <location>
        <begin position="12"/>
        <end position="37"/>
    </location>
</feature>
<keyword evidence="1" id="KW-1133">Transmembrane helix</keyword>
<proteinExistence type="predicted"/>
<dbReference type="Proteomes" id="UP000824161">
    <property type="component" value="Unassembled WGS sequence"/>
</dbReference>